<evidence type="ECO:0000313" key="4">
    <source>
        <dbReference type="EMBL" id="KAF2486188.1"/>
    </source>
</evidence>
<name>A0A6A6Q132_9PEZI</name>
<evidence type="ECO:0000313" key="5">
    <source>
        <dbReference type="Proteomes" id="UP000799767"/>
    </source>
</evidence>
<proteinExistence type="inferred from homology"/>
<evidence type="ECO:0000256" key="1">
    <source>
        <dbReference type="ARBA" id="ARBA00022801"/>
    </source>
</evidence>
<dbReference type="GeneID" id="54473603"/>
<dbReference type="Proteomes" id="UP000799767">
    <property type="component" value="Unassembled WGS sequence"/>
</dbReference>
<dbReference type="AlphaFoldDB" id="A0A6A6Q132"/>
<dbReference type="InterPro" id="IPR000073">
    <property type="entry name" value="AB_hydrolase_1"/>
</dbReference>
<dbReference type="GO" id="GO:0016787">
    <property type="term" value="F:hydrolase activity"/>
    <property type="evidence" value="ECO:0007669"/>
    <property type="project" value="UniProtKB-KW"/>
</dbReference>
<evidence type="ECO:0000256" key="2">
    <source>
        <dbReference type="ARBA" id="ARBA00038334"/>
    </source>
</evidence>
<dbReference type="SUPFAM" id="SSF53474">
    <property type="entry name" value="alpha/beta-Hydrolases"/>
    <property type="match status" value="1"/>
</dbReference>
<dbReference type="PANTHER" id="PTHR43329">
    <property type="entry name" value="EPOXIDE HYDROLASE"/>
    <property type="match status" value="1"/>
</dbReference>
<evidence type="ECO:0000259" key="3">
    <source>
        <dbReference type="Pfam" id="PF00561"/>
    </source>
</evidence>
<dbReference type="EMBL" id="MU001632">
    <property type="protein sequence ID" value="KAF2486188.1"/>
    <property type="molecule type" value="Genomic_DNA"/>
</dbReference>
<keyword evidence="5" id="KW-1185">Reference proteome</keyword>
<accession>A0A6A6Q132</accession>
<reference evidence="4" key="1">
    <citation type="journal article" date="2020" name="Stud. Mycol.">
        <title>101 Dothideomycetes genomes: a test case for predicting lifestyles and emergence of pathogens.</title>
        <authorList>
            <person name="Haridas S."/>
            <person name="Albert R."/>
            <person name="Binder M."/>
            <person name="Bloem J."/>
            <person name="Labutti K."/>
            <person name="Salamov A."/>
            <person name="Andreopoulos B."/>
            <person name="Baker S."/>
            <person name="Barry K."/>
            <person name="Bills G."/>
            <person name="Bluhm B."/>
            <person name="Cannon C."/>
            <person name="Castanera R."/>
            <person name="Culley D."/>
            <person name="Daum C."/>
            <person name="Ezra D."/>
            <person name="Gonzalez J."/>
            <person name="Henrissat B."/>
            <person name="Kuo A."/>
            <person name="Liang C."/>
            <person name="Lipzen A."/>
            <person name="Lutzoni F."/>
            <person name="Magnuson J."/>
            <person name="Mondo S."/>
            <person name="Nolan M."/>
            <person name="Ohm R."/>
            <person name="Pangilinan J."/>
            <person name="Park H.-J."/>
            <person name="Ramirez L."/>
            <person name="Alfaro M."/>
            <person name="Sun H."/>
            <person name="Tritt A."/>
            <person name="Yoshinaga Y."/>
            <person name="Zwiers L.-H."/>
            <person name="Turgeon B."/>
            <person name="Goodwin S."/>
            <person name="Spatafora J."/>
            <person name="Crous P."/>
            <person name="Grigoriev I."/>
        </authorList>
    </citation>
    <scope>NUCLEOTIDE SEQUENCE</scope>
    <source>
        <strain evidence="4">CBS 113389</strain>
    </source>
</reference>
<dbReference type="Gene3D" id="3.40.50.1820">
    <property type="entry name" value="alpha/beta hydrolase"/>
    <property type="match status" value="1"/>
</dbReference>
<comment type="similarity">
    <text evidence="2">Belongs to the AB hydrolase superfamily. Epoxide hydrolase family.</text>
</comment>
<dbReference type="InterPro" id="IPR000639">
    <property type="entry name" value="Epox_hydrolase-like"/>
</dbReference>
<dbReference type="PRINTS" id="PR00412">
    <property type="entry name" value="EPOXHYDRLASE"/>
</dbReference>
<gene>
    <name evidence="4" type="ORF">BDY17DRAFT_291031</name>
</gene>
<sequence length="313" mass="34581">MADQTLGTLHSFLQKNNTQTSSGGTVVSYSHDTGSGPVLCAVHGYPQSSYMWRHLAPLLKDKISLFIPEQPGYGISSLPPSYDKRVVGGLVMEALHRVFGKDRPVIWCGHDRGARLGHRLLVDRDPSHNIQAAILMDIVPTLVQYQVFSNPKASVAYFHWPFLATDLAPTMLEAMGGGYFCNLTLKKIKGGNEEGVKRFQADYAWDHYSHQFNNPECIAGSCGDYKWGATGEPEAQEADQKAGKKVKVPTLVIYSAANLGRMHNVSAVWKDWVEGELKCHGVEDGYGHFLPEECPEVIAKDVLEWIEHVGKAS</sequence>
<dbReference type="OrthoDB" id="408373at2759"/>
<dbReference type="InterPro" id="IPR029058">
    <property type="entry name" value="AB_hydrolase_fold"/>
</dbReference>
<organism evidence="4 5">
    <name type="scientific">Neohortaea acidophila</name>
    <dbReference type="NCBI Taxonomy" id="245834"/>
    <lineage>
        <taxon>Eukaryota</taxon>
        <taxon>Fungi</taxon>
        <taxon>Dikarya</taxon>
        <taxon>Ascomycota</taxon>
        <taxon>Pezizomycotina</taxon>
        <taxon>Dothideomycetes</taxon>
        <taxon>Dothideomycetidae</taxon>
        <taxon>Mycosphaerellales</taxon>
        <taxon>Teratosphaeriaceae</taxon>
        <taxon>Neohortaea</taxon>
    </lineage>
</organism>
<protein>
    <submittedName>
        <fullName evidence="4">Alpha/Beta hydrolase protein</fullName>
    </submittedName>
</protein>
<feature type="domain" description="AB hydrolase-1" evidence="3">
    <location>
        <begin position="37"/>
        <end position="292"/>
    </location>
</feature>
<keyword evidence="1 4" id="KW-0378">Hydrolase</keyword>
<dbReference type="RefSeq" id="XP_033592757.1">
    <property type="nucleotide sequence ID" value="XM_033732601.1"/>
</dbReference>
<dbReference type="Pfam" id="PF00561">
    <property type="entry name" value="Abhydrolase_1"/>
    <property type="match status" value="1"/>
</dbReference>